<organism evidence="3 4">
    <name type="scientific">Acetobacteroides hydrogenigenes</name>
    <dbReference type="NCBI Taxonomy" id="979970"/>
    <lineage>
        <taxon>Bacteria</taxon>
        <taxon>Pseudomonadati</taxon>
        <taxon>Bacteroidota</taxon>
        <taxon>Bacteroidia</taxon>
        <taxon>Bacteroidales</taxon>
        <taxon>Rikenellaceae</taxon>
        <taxon>Acetobacteroides</taxon>
    </lineage>
</organism>
<keyword evidence="4" id="KW-1185">Reference proteome</keyword>
<feature type="region of interest" description="Disordered" evidence="1">
    <location>
        <begin position="212"/>
        <end position="234"/>
    </location>
</feature>
<evidence type="ECO:0000259" key="2">
    <source>
        <dbReference type="Pfam" id="PF14771"/>
    </source>
</evidence>
<evidence type="ECO:0000256" key="1">
    <source>
        <dbReference type="SAM" id="MobiDB-lite"/>
    </source>
</evidence>
<protein>
    <submittedName>
        <fullName evidence="3">Uncharacterized protein DUF4476</fullName>
    </submittedName>
</protein>
<dbReference type="Pfam" id="PF14771">
    <property type="entry name" value="DUF4476"/>
    <property type="match status" value="1"/>
</dbReference>
<sequence length="234" mass="27663">MALLFNYYVSQQDETYKHLTDYPLLLCKIFAIFTSIRNQILTAMKKILILTSMICIASLANAQSIQTNLDRIQDELDKIMQEANSLPAYKRSAISASILNIKRMLGSNYTVPYDNNYYPQERVMNDREFDNFILSIKQTSSFDARFMQISKATRNTSFYMDQIHDILKQFNFSSERNKIRDILLPKAIDHENIRLLYDLYRFPSEQKRLNELLEKNPRRESMQIEPERISKKTE</sequence>
<reference evidence="3 4" key="1">
    <citation type="submission" date="2019-03" db="EMBL/GenBank/DDBJ databases">
        <title>Genomic Encyclopedia of Archaeal and Bacterial Type Strains, Phase II (KMG-II): from individual species to whole genera.</title>
        <authorList>
            <person name="Goeker M."/>
        </authorList>
    </citation>
    <scope>NUCLEOTIDE SEQUENCE [LARGE SCALE GENOMIC DNA]</scope>
    <source>
        <strain evidence="3 4">RL-C</strain>
    </source>
</reference>
<evidence type="ECO:0000313" key="3">
    <source>
        <dbReference type="EMBL" id="TCN62168.1"/>
    </source>
</evidence>
<accession>A0A4R2E299</accession>
<gene>
    <name evidence="3" type="ORF">CLV25_1191</name>
</gene>
<dbReference type="AlphaFoldDB" id="A0A4R2E299"/>
<dbReference type="InterPro" id="IPR028011">
    <property type="entry name" value="DUF4476"/>
</dbReference>
<comment type="caution">
    <text evidence="3">The sequence shown here is derived from an EMBL/GenBank/DDBJ whole genome shotgun (WGS) entry which is preliminary data.</text>
</comment>
<name>A0A4R2E299_9BACT</name>
<evidence type="ECO:0000313" key="4">
    <source>
        <dbReference type="Proteomes" id="UP000294830"/>
    </source>
</evidence>
<dbReference type="OrthoDB" id="1014870at2"/>
<proteinExistence type="predicted"/>
<feature type="domain" description="DUF4476" evidence="2">
    <location>
        <begin position="123"/>
        <end position="213"/>
    </location>
</feature>
<dbReference type="Proteomes" id="UP000294830">
    <property type="component" value="Unassembled WGS sequence"/>
</dbReference>
<dbReference type="EMBL" id="SLWB01000019">
    <property type="protein sequence ID" value="TCN62168.1"/>
    <property type="molecule type" value="Genomic_DNA"/>
</dbReference>